<keyword evidence="2" id="KW-1133">Transmembrane helix</keyword>
<keyword evidence="2" id="KW-0812">Transmembrane</keyword>
<keyword evidence="4" id="KW-1185">Reference proteome</keyword>
<dbReference type="NCBIfam" id="TIGR01167">
    <property type="entry name" value="LPXTG_anchor"/>
    <property type="match status" value="1"/>
</dbReference>
<evidence type="ECO:0000256" key="1">
    <source>
        <dbReference type="SAM" id="MobiDB-lite"/>
    </source>
</evidence>
<dbReference type="RefSeq" id="WP_154553368.1">
    <property type="nucleotide sequence ID" value="NZ_VUNA01000001.1"/>
</dbReference>
<protein>
    <submittedName>
        <fullName evidence="3">LPXTG cell wall anchor domain-containing protein</fullName>
    </submittedName>
</protein>
<feature type="transmembrane region" description="Helical" evidence="2">
    <location>
        <begin position="324"/>
        <end position="342"/>
    </location>
</feature>
<organism evidence="3 4">
    <name type="scientific">Mogibacterium kristiansenii</name>
    <dbReference type="NCBI Taxonomy" id="2606708"/>
    <lineage>
        <taxon>Bacteria</taxon>
        <taxon>Bacillati</taxon>
        <taxon>Bacillota</taxon>
        <taxon>Clostridia</taxon>
        <taxon>Peptostreptococcales</taxon>
        <taxon>Anaerovoracaceae</taxon>
        <taxon>Mogibacterium</taxon>
    </lineage>
</organism>
<dbReference type="Proteomes" id="UP000469424">
    <property type="component" value="Unassembled WGS sequence"/>
</dbReference>
<sequence length="350" mass="37830">MILGMVFTMAPMKADAATYQDVLNVLAVDENGTPLVNVELVFEKDGITYDFDTTDANGKISDFNIQDDTDMILDGGYGEYVIKPAANSEYTVVGKPCIMSVEKTSESYGFPYIASVYGKPYAGETVQLTLKSASSEKPEVTVTEVTGGGAEVARTGGTAAIHVKGTNLPDKFYYMMNLYDEKGRILAQYSEKEAVAAGTETERTFDAAFPSVEDEKYKDAAYWEVGVETVSNPEDGYYTTKKEKGQHIQIAKKSETVEPNPGENPGDGTEEAVPSDKPSNGGSTTTKPQDSVNPGDNGSSDIGNRKSEYSKQSTVQTGDESHTILWATVMLAALAGVSVITLRRRQKKQN</sequence>
<evidence type="ECO:0000256" key="2">
    <source>
        <dbReference type="SAM" id="Phobius"/>
    </source>
</evidence>
<feature type="compositionally biased region" description="Polar residues" evidence="1">
    <location>
        <begin position="277"/>
        <end position="302"/>
    </location>
</feature>
<evidence type="ECO:0000313" key="3">
    <source>
        <dbReference type="EMBL" id="MST69813.1"/>
    </source>
</evidence>
<feature type="region of interest" description="Disordered" evidence="1">
    <location>
        <begin position="232"/>
        <end position="319"/>
    </location>
</feature>
<gene>
    <name evidence="3" type="ORF">FYJ65_00410</name>
</gene>
<feature type="compositionally biased region" description="Basic and acidic residues" evidence="1">
    <location>
        <begin position="240"/>
        <end position="256"/>
    </location>
</feature>
<accession>A0A6N7X5G2</accession>
<name>A0A6N7X5G2_9FIRM</name>
<dbReference type="AlphaFoldDB" id="A0A6N7X5G2"/>
<comment type="caution">
    <text evidence="3">The sequence shown here is derived from an EMBL/GenBank/DDBJ whole genome shotgun (WGS) entry which is preliminary data.</text>
</comment>
<keyword evidence="2" id="KW-0472">Membrane</keyword>
<evidence type="ECO:0000313" key="4">
    <source>
        <dbReference type="Proteomes" id="UP000469424"/>
    </source>
</evidence>
<proteinExistence type="predicted"/>
<reference evidence="3 4" key="1">
    <citation type="submission" date="2019-08" db="EMBL/GenBank/DDBJ databases">
        <title>In-depth cultivation of the pig gut microbiome towards novel bacterial diversity and tailored functional studies.</title>
        <authorList>
            <person name="Wylensek D."/>
            <person name="Hitch T.C.A."/>
            <person name="Clavel T."/>
        </authorList>
    </citation>
    <scope>NUCLEOTIDE SEQUENCE [LARGE SCALE GENOMIC DNA]</scope>
    <source>
        <strain evidence="3 4">WCA-MUC-591-APC-4B</strain>
    </source>
</reference>
<dbReference type="EMBL" id="VUNA01000001">
    <property type="protein sequence ID" value="MST69813.1"/>
    <property type="molecule type" value="Genomic_DNA"/>
</dbReference>